<comment type="similarity">
    <text evidence="2">Belongs to the bacterial solute-binding protein SsuA/TauA family.</text>
</comment>
<dbReference type="InterPro" id="IPR001638">
    <property type="entry name" value="Solute-binding_3/MltF_N"/>
</dbReference>
<dbReference type="SUPFAM" id="SSF53850">
    <property type="entry name" value="Periplasmic binding protein-like II"/>
    <property type="match status" value="1"/>
</dbReference>
<evidence type="ECO:0000313" key="6">
    <source>
        <dbReference type="EMBL" id="TCK47214.1"/>
    </source>
</evidence>
<comment type="caution">
    <text evidence="6">The sequence shown here is derived from an EMBL/GenBank/DDBJ whole genome shotgun (WGS) entry which is preliminary data.</text>
</comment>
<sequence>MTDRQKQVKLSGYLLALLGGLMYTTQASANTPVAIGISGWTGFGPLVLADKAGIFKKNGVDVDLKMIPQKDRLLSIASGSLQCAATTVETYIPWDLRVHLKQIVMLDKSYGADGLAVRNGIKSFKDLKGKTIGVDAKGTTSYFTLAWMLKKNGMSMKDVQLNTMSPSAAAQAFVAGQNDAAMTYEPYLSEIRDHPKAGHILATTLQYPIVMDSLGCQSDWLKKHPKAAQALVNSYFDALKMIHKQPKKSYAIMGSVVKQTGPEFAQSAKYLRWQTKADNRQFFHGVLQNFSKQAGKIMLEEGIVPRLPKIEDTYDGQFIK</sequence>
<organism evidence="6 7">
    <name type="scientific">Celerinatantimonas diazotrophica</name>
    <dbReference type="NCBI Taxonomy" id="412034"/>
    <lineage>
        <taxon>Bacteria</taxon>
        <taxon>Pseudomonadati</taxon>
        <taxon>Pseudomonadota</taxon>
        <taxon>Gammaproteobacteria</taxon>
        <taxon>Celerinatantimonadaceae</taxon>
        <taxon>Celerinatantimonas</taxon>
    </lineage>
</organism>
<keyword evidence="7" id="KW-1185">Reference proteome</keyword>
<feature type="signal peptide" evidence="4">
    <location>
        <begin position="1"/>
        <end position="29"/>
    </location>
</feature>
<evidence type="ECO:0000313" key="7">
    <source>
        <dbReference type="Proteomes" id="UP000295565"/>
    </source>
</evidence>
<comment type="subcellular location">
    <subcellularLocation>
        <location evidence="1">Periplasm</location>
    </subcellularLocation>
</comment>
<accession>A0A4R1J9V7</accession>
<evidence type="ECO:0000256" key="3">
    <source>
        <dbReference type="ARBA" id="ARBA00022729"/>
    </source>
</evidence>
<dbReference type="Gene3D" id="3.40.190.10">
    <property type="entry name" value="Periplasmic binding protein-like II"/>
    <property type="match status" value="2"/>
</dbReference>
<dbReference type="EMBL" id="SMGD01000015">
    <property type="protein sequence ID" value="TCK47214.1"/>
    <property type="molecule type" value="Genomic_DNA"/>
</dbReference>
<feature type="chain" id="PRO_5020437830" evidence="4">
    <location>
        <begin position="30"/>
        <end position="320"/>
    </location>
</feature>
<evidence type="ECO:0000256" key="1">
    <source>
        <dbReference type="ARBA" id="ARBA00004418"/>
    </source>
</evidence>
<proteinExistence type="inferred from homology"/>
<dbReference type="Proteomes" id="UP000295565">
    <property type="component" value="Unassembled WGS sequence"/>
</dbReference>
<dbReference type="PANTHER" id="PTHR30024">
    <property type="entry name" value="ALIPHATIC SULFONATES-BINDING PROTEIN-RELATED"/>
    <property type="match status" value="1"/>
</dbReference>
<protein>
    <submittedName>
        <fullName evidence="6">NitT/TauT family transport system substrate-binding protein</fullName>
    </submittedName>
</protein>
<evidence type="ECO:0000256" key="2">
    <source>
        <dbReference type="ARBA" id="ARBA00010742"/>
    </source>
</evidence>
<evidence type="ECO:0000256" key="4">
    <source>
        <dbReference type="SAM" id="SignalP"/>
    </source>
</evidence>
<dbReference type="GO" id="GO:0042918">
    <property type="term" value="P:alkanesulfonate transmembrane transport"/>
    <property type="evidence" value="ECO:0007669"/>
    <property type="project" value="TreeGrafter"/>
</dbReference>
<dbReference type="CDD" id="cd13563">
    <property type="entry name" value="PBP2_SsuA_like_6"/>
    <property type="match status" value="1"/>
</dbReference>
<dbReference type="Pfam" id="PF09084">
    <property type="entry name" value="NMT1"/>
    <property type="match status" value="1"/>
</dbReference>
<reference evidence="6 7" key="1">
    <citation type="submission" date="2019-03" db="EMBL/GenBank/DDBJ databases">
        <title>Genomic Encyclopedia of Type Strains, Phase IV (KMG-IV): sequencing the most valuable type-strain genomes for metagenomic binning, comparative biology and taxonomic classification.</title>
        <authorList>
            <person name="Goeker M."/>
        </authorList>
    </citation>
    <scope>NUCLEOTIDE SEQUENCE [LARGE SCALE GENOMIC DNA]</scope>
    <source>
        <strain evidence="6 7">DSM 18577</strain>
    </source>
</reference>
<dbReference type="OrthoDB" id="5292144at2"/>
<keyword evidence="3 4" id="KW-0732">Signal</keyword>
<name>A0A4R1J9V7_9GAMM</name>
<evidence type="ECO:0000259" key="5">
    <source>
        <dbReference type="SMART" id="SM00062"/>
    </source>
</evidence>
<dbReference type="AlphaFoldDB" id="A0A4R1J9V7"/>
<dbReference type="InterPro" id="IPR015168">
    <property type="entry name" value="SsuA/THI5"/>
</dbReference>
<feature type="domain" description="Solute-binding protein family 3/N-terminal" evidence="5">
    <location>
        <begin position="32"/>
        <end position="244"/>
    </location>
</feature>
<dbReference type="PANTHER" id="PTHR30024:SF47">
    <property type="entry name" value="TAURINE-BINDING PERIPLASMIC PROTEIN"/>
    <property type="match status" value="1"/>
</dbReference>
<dbReference type="GO" id="GO:0042597">
    <property type="term" value="C:periplasmic space"/>
    <property type="evidence" value="ECO:0007669"/>
    <property type="project" value="UniProtKB-SubCell"/>
</dbReference>
<dbReference type="SMART" id="SM00062">
    <property type="entry name" value="PBPb"/>
    <property type="match status" value="1"/>
</dbReference>
<gene>
    <name evidence="6" type="ORF">EV690_2916</name>
</gene>
<dbReference type="RefSeq" id="WP_131913671.1">
    <property type="nucleotide sequence ID" value="NZ_OU594967.1"/>
</dbReference>